<dbReference type="PANTHER" id="PTHR43429:SF3">
    <property type="entry name" value="NITRITE REDUCTASE [NAD(P)H]"/>
    <property type="match status" value="1"/>
</dbReference>
<dbReference type="Proteomes" id="UP000094849">
    <property type="component" value="Unassembled WGS sequence"/>
</dbReference>
<dbReference type="EMBL" id="LVJZ01000003">
    <property type="protein sequence ID" value="ODB95338.1"/>
    <property type="molecule type" value="Genomic_DNA"/>
</dbReference>
<dbReference type="PRINTS" id="PR00411">
    <property type="entry name" value="PNDRDTASEI"/>
</dbReference>
<accession>A0A1E2UKS1</accession>
<evidence type="ECO:0000259" key="5">
    <source>
        <dbReference type="Pfam" id="PF07992"/>
    </source>
</evidence>
<organism evidence="6 7">
    <name type="scientific">Candidatus Thiodiazotropha endoloripes</name>
    <dbReference type="NCBI Taxonomy" id="1818881"/>
    <lineage>
        <taxon>Bacteria</taxon>
        <taxon>Pseudomonadati</taxon>
        <taxon>Pseudomonadota</taxon>
        <taxon>Gammaproteobacteria</taxon>
        <taxon>Chromatiales</taxon>
        <taxon>Sedimenticolaceae</taxon>
        <taxon>Candidatus Thiodiazotropha</taxon>
    </lineage>
</organism>
<keyword evidence="7" id="KW-1185">Reference proteome</keyword>
<reference evidence="6 7" key="1">
    <citation type="submission" date="2016-03" db="EMBL/GenBank/DDBJ databases">
        <title>Chemosynthetic sulphur-oxidizing symbionts of marine invertebrate animals are capable of nitrogen fixation.</title>
        <authorList>
            <person name="Petersen J.M."/>
            <person name="Kemper A."/>
            <person name="Gruber-Vodicka H."/>
            <person name="Cardini U."/>
            <person name="Geest Mvander."/>
            <person name="Kleiner M."/>
            <person name="Bulgheresi S."/>
            <person name="Fussmann M."/>
            <person name="Herbold C."/>
            <person name="Seah B.K.B."/>
            <person name="Antony C.Paul."/>
            <person name="Liu D."/>
            <person name="Belitz A."/>
            <person name="Weber M."/>
        </authorList>
    </citation>
    <scope>NUCLEOTIDE SEQUENCE [LARGE SCALE GENOMIC DNA]</scope>
    <source>
        <strain evidence="6">G_D</strain>
    </source>
</reference>
<dbReference type="Gene3D" id="3.50.50.60">
    <property type="entry name" value="FAD/NAD(P)-binding domain"/>
    <property type="match status" value="2"/>
</dbReference>
<dbReference type="AlphaFoldDB" id="A0A1E2UKS1"/>
<dbReference type="Pfam" id="PF07992">
    <property type="entry name" value="Pyr_redox_2"/>
    <property type="match status" value="1"/>
</dbReference>
<dbReference type="PANTHER" id="PTHR43429">
    <property type="entry name" value="PYRIDINE NUCLEOTIDE-DISULFIDE OXIDOREDUCTASE DOMAIN-CONTAINING"/>
    <property type="match status" value="1"/>
</dbReference>
<dbReference type="RefSeq" id="WP_069024003.1">
    <property type="nucleotide sequence ID" value="NZ_LVJZ01000003.1"/>
</dbReference>
<proteinExistence type="inferred from homology"/>
<name>A0A1E2UKS1_9GAMM</name>
<comment type="cofactor">
    <cofactor evidence="1">
        <name>FAD</name>
        <dbReference type="ChEBI" id="CHEBI:57692"/>
    </cofactor>
</comment>
<sequence length="414" mass="45077">MHYVVIGAGPAGVTACDTLREEDSQCRITLIGGEPEPPYSRMAIPYLMVEKIEEHGTYLRQNDSHYAERQIELVDGPVSRVDPQNRRIVLENGSDLEYDRLLIATGATPLKPPIPGIDLPGVYNCWTMADTRAIVERAKPGSSVVLIGAGFIGCIILEALVMRQVKLTVVEKAPRMVARMMDQVASELLQGWCESKGVDVHTDAGVTSITQQGDGLQLSVDNGERLSADLVITAMGVRANTQFLEGSGIEINDGIVVNSHFQSNFPDIYAAGDVAQGLDFSTGLNQVQAIQPTSVEHGRMAAINMVSDAAVEHRGSLNMNVLDTLGLISSSFGQWMGVDNGEQSVLLDRENYRYLRLEFDGDYLVGASSLGHTQHIGVLRGLIRSRVPLGEWKARLMKDPTRLMEAYLGCVVSP</sequence>
<evidence type="ECO:0000313" key="6">
    <source>
        <dbReference type="EMBL" id="ODB95338.1"/>
    </source>
</evidence>
<evidence type="ECO:0000256" key="4">
    <source>
        <dbReference type="ARBA" id="ARBA00022827"/>
    </source>
</evidence>
<evidence type="ECO:0000313" key="7">
    <source>
        <dbReference type="Proteomes" id="UP000094849"/>
    </source>
</evidence>
<dbReference type="PRINTS" id="PR00368">
    <property type="entry name" value="FADPNR"/>
</dbReference>
<comment type="caution">
    <text evidence="6">The sequence shown here is derived from an EMBL/GenBank/DDBJ whole genome shotgun (WGS) entry which is preliminary data.</text>
</comment>
<protein>
    <submittedName>
        <fullName evidence="6">Pyridine nucleotide-disulfide oxidoreductase</fullName>
    </submittedName>
</protein>
<dbReference type="STRING" id="1818881.A3196_00330"/>
<comment type="similarity">
    <text evidence="2">Belongs to the FAD-dependent oxidoreductase family.</text>
</comment>
<dbReference type="GO" id="GO:0016491">
    <property type="term" value="F:oxidoreductase activity"/>
    <property type="evidence" value="ECO:0007669"/>
    <property type="project" value="InterPro"/>
</dbReference>
<gene>
    <name evidence="6" type="ORF">A3196_00330</name>
</gene>
<dbReference type="InterPro" id="IPR023753">
    <property type="entry name" value="FAD/NAD-binding_dom"/>
</dbReference>
<evidence type="ECO:0000256" key="1">
    <source>
        <dbReference type="ARBA" id="ARBA00001974"/>
    </source>
</evidence>
<keyword evidence="4" id="KW-0274">FAD</keyword>
<feature type="domain" description="FAD/NAD(P)-binding" evidence="5">
    <location>
        <begin position="2"/>
        <end position="284"/>
    </location>
</feature>
<keyword evidence="3" id="KW-0285">Flavoprotein</keyword>
<evidence type="ECO:0000256" key="2">
    <source>
        <dbReference type="ARBA" id="ARBA00006442"/>
    </source>
</evidence>
<evidence type="ECO:0000256" key="3">
    <source>
        <dbReference type="ARBA" id="ARBA00022630"/>
    </source>
</evidence>
<dbReference type="SUPFAM" id="SSF51905">
    <property type="entry name" value="FAD/NAD(P)-binding domain"/>
    <property type="match status" value="1"/>
</dbReference>
<dbReference type="InterPro" id="IPR050260">
    <property type="entry name" value="FAD-bd_OxRdtase"/>
</dbReference>
<dbReference type="InterPro" id="IPR036188">
    <property type="entry name" value="FAD/NAD-bd_sf"/>
</dbReference>